<keyword evidence="9" id="KW-1185">Reference proteome</keyword>
<evidence type="ECO:0000256" key="3">
    <source>
        <dbReference type="ARBA" id="ARBA00022737"/>
    </source>
</evidence>
<dbReference type="PROSITE" id="PS50837">
    <property type="entry name" value="NACHT"/>
    <property type="match status" value="1"/>
</dbReference>
<evidence type="ECO:0000256" key="6">
    <source>
        <dbReference type="SAM" id="MobiDB-lite"/>
    </source>
</evidence>
<dbReference type="GO" id="GO:0005829">
    <property type="term" value="C:cytosol"/>
    <property type="evidence" value="ECO:0007669"/>
    <property type="project" value="TreeGrafter"/>
</dbReference>
<organism evidence="8 9">
    <name type="scientific">Prymnesium parvum</name>
    <name type="common">Toxic golden alga</name>
    <dbReference type="NCBI Taxonomy" id="97485"/>
    <lineage>
        <taxon>Eukaryota</taxon>
        <taxon>Haptista</taxon>
        <taxon>Haptophyta</taxon>
        <taxon>Prymnesiophyceae</taxon>
        <taxon>Prymnesiales</taxon>
        <taxon>Prymnesiaceae</taxon>
        <taxon>Prymnesium</taxon>
    </lineage>
</organism>
<dbReference type="SMART" id="SM00368">
    <property type="entry name" value="LRR_RI"/>
    <property type="match status" value="8"/>
</dbReference>
<keyword evidence="2" id="KW-0433">Leucine-rich repeat</keyword>
<feature type="compositionally biased region" description="Basic and acidic residues" evidence="6">
    <location>
        <begin position="94"/>
        <end position="105"/>
    </location>
</feature>
<dbReference type="InterPro" id="IPR027417">
    <property type="entry name" value="P-loop_NTPase"/>
</dbReference>
<reference evidence="8 9" key="1">
    <citation type="journal article" date="2024" name="Science">
        <title>Giant polyketide synthase enzymes in the biosynthesis of giant marine polyether toxins.</title>
        <authorList>
            <person name="Fallon T.R."/>
            <person name="Shende V.V."/>
            <person name="Wierzbicki I.H."/>
            <person name="Pendleton A.L."/>
            <person name="Watervoot N.F."/>
            <person name="Auber R.P."/>
            <person name="Gonzalez D.J."/>
            <person name="Wisecaver J.H."/>
            <person name="Moore B.S."/>
        </authorList>
    </citation>
    <scope>NUCLEOTIDE SEQUENCE [LARGE SCALE GENOMIC DNA]</scope>
    <source>
        <strain evidence="8 9">12B1</strain>
    </source>
</reference>
<gene>
    <name evidence="8" type="ORF">AB1Y20_011556</name>
</gene>
<keyword evidence="4" id="KW-0547">Nucleotide-binding</keyword>
<dbReference type="Gene3D" id="3.40.50.300">
    <property type="entry name" value="P-loop containing nucleotide triphosphate hydrolases"/>
    <property type="match status" value="1"/>
</dbReference>
<dbReference type="GO" id="GO:0005096">
    <property type="term" value="F:GTPase activator activity"/>
    <property type="evidence" value="ECO:0007669"/>
    <property type="project" value="UniProtKB-KW"/>
</dbReference>
<proteinExistence type="predicted"/>
<dbReference type="EMBL" id="JBGBPQ010000025">
    <property type="protein sequence ID" value="KAL1499349.1"/>
    <property type="molecule type" value="Genomic_DNA"/>
</dbReference>
<feature type="region of interest" description="Disordered" evidence="6">
    <location>
        <begin position="1"/>
        <end position="20"/>
    </location>
</feature>
<dbReference type="PANTHER" id="PTHR24113">
    <property type="entry name" value="RAN GTPASE-ACTIVATING PROTEIN 1"/>
    <property type="match status" value="1"/>
</dbReference>
<dbReference type="GO" id="GO:0006913">
    <property type="term" value="P:nucleocytoplasmic transport"/>
    <property type="evidence" value="ECO:0007669"/>
    <property type="project" value="TreeGrafter"/>
</dbReference>
<evidence type="ECO:0000313" key="9">
    <source>
        <dbReference type="Proteomes" id="UP001515480"/>
    </source>
</evidence>
<dbReference type="PANTHER" id="PTHR24113:SF12">
    <property type="entry name" value="RAN GTPASE-ACTIVATING PROTEIN 1"/>
    <property type="match status" value="1"/>
</dbReference>
<dbReference type="GO" id="GO:0005634">
    <property type="term" value="C:nucleus"/>
    <property type="evidence" value="ECO:0007669"/>
    <property type="project" value="TreeGrafter"/>
</dbReference>
<feature type="domain" description="NACHT" evidence="7">
    <location>
        <begin position="282"/>
        <end position="407"/>
    </location>
</feature>
<dbReference type="InterPro" id="IPR007111">
    <property type="entry name" value="NACHT_NTPase"/>
</dbReference>
<dbReference type="SUPFAM" id="SSF52540">
    <property type="entry name" value="P-loop containing nucleoside triphosphate hydrolases"/>
    <property type="match status" value="1"/>
</dbReference>
<sequence length="1236" mass="133080">MRLRGGGCGASHPSAADGPPRVEIAVISPDAPTGIAYRSASLSKGVDSTNAEFRIDNSTDVLVGRLRKPEMLQNSMGLEFFESQGEIDGDGNDEEHKHSAASGKDRLPTKIGAALTFVSSSGEKISARIAPLVRYDKGTRLMVVLEDELADVTVLGAMGPANKHKLKLADGSVVKVDLNAFNHSTTEYFETAGAYEAARVAFCERVVASLGKVQDAITNNVLDIEEQTVYINTDTGKDAVNSGQAKLGVQRPDWQSVVDMPSLSKQMLKPSPQRAQGLHEAQPVLIRAGPGTGKTWSLQQLAWLLAKELRVKQEPVPQVPLLVRVQRIAEYADSSKREGFDNLLLAYIDKEHSEEDKKVILQAYHMRSLIVILDGIDEAAAIKGMIEDLVLDDLAPAGIRTAVSSRPEGVRLDRFTPTFVVMNLRALSVEQQQKAILHQLRQNVEFEHLSSLKRARAKASAPSEEACLTSFKENAMQSYLALYSLIEAVHGLSDEKEVHLVMNQAVAFFEEASSIPVLLSMLVLFFSGRKQTDKLPTQRLELYRAATAAALRRRLPDAGQAKMASVMLARVAVANHLMQKREFDSTHVARSLEGVEGGQAIWRKLLADPAGVPLVKTLELSADDSAVSTFQFTHLSFQEGYFVDAILQGEDLPTLWSRGALRVLDDRWFLNTFSIGGQEIGAAIQKHLPSSTESLCLSDHQCKALVALKWEPLRGKPALHTLRLPRCTVGVEGMAPLARMLRSTNELQSLKVLDFGVPTSVGLDVARLISEATAAREGLLLHGDLYAAHRDSIGGADAILIAATVRNFVGRGSPAGAKLADDLIATARLEGGHVTVGPHANLAAVLKAEGCNAASLTGCPPTDLKIAGFGVPELLECGLTTGDLVAVGFSAKELLKAGLSLSDLVAQGLEMEALAMGAPLEEVRAASGVVPSEDDMKAAFSLGPLSFLTSPGQLKSEGKVDGPNKSVTDKDCVKLAWMIARFAPSEVREISLPRNDISTAGVTALAQLLRLNTSVVGVNLHENNINDEAAVIFAKMLSFNTSLQVIRLSNNFFTDQGSLALVEGLMANSNIESLTLERELIPVKELKGAKVTGILDLSMRGYGRNSAVVVCKLLEASSPDVEKLILDRNPLAEGAWAIADMLKANNQLKELHLRMVGMGFAAAIAIADALKENSTLEKIVLIGNTIGVKGAKAVEEMLPFNNALRHIDLRENRLSPEAIKALRAAAARKPDLQLFA</sequence>
<keyword evidence="1" id="KW-0343">GTPase activation</keyword>
<comment type="caution">
    <text evidence="8">The sequence shown here is derived from an EMBL/GenBank/DDBJ whole genome shotgun (WGS) entry which is preliminary data.</text>
</comment>
<protein>
    <recommendedName>
        <fullName evidence="7">NACHT domain-containing protein</fullName>
    </recommendedName>
</protein>
<dbReference type="GO" id="GO:0005524">
    <property type="term" value="F:ATP binding"/>
    <property type="evidence" value="ECO:0007669"/>
    <property type="project" value="UniProtKB-KW"/>
</dbReference>
<evidence type="ECO:0000256" key="4">
    <source>
        <dbReference type="ARBA" id="ARBA00022741"/>
    </source>
</evidence>
<dbReference type="AlphaFoldDB" id="A0AB34IIW4"/>
<dbReference type="InterPro" id="IPR027038">
    <property type="entry name" value="RanGap"/>
</dbReference>
<keyword evidence="5" id="KW-0067">ATP-binding</keyword>
<dbReference type="Proteomes" id="UP001515480">
    <property type="component" value="Unassembled WGS sequence"/>
</dbReference>
<dbReference type="Gene3D" id="3.80.10.10">
    <property type="entry name" value="Ribonuclease Inhibitor"/>
    <property type="match status" value="2"/>
</dbReference>
<keyword evidence="3" id="KW-0677">Repeat</keyword>
<dbReference type="SUPFAM" id="SSF52047">
    <property type="entry name" value="RNI-like"/>
    <property type="match status" value="1"/>
</dbReference>
<dbReference type="GO" id="GO:0048471">
    <property type="term" value="C:perinuclear region of cytoplasm"/>
    <property type="evidence" value="ECO:0007669"/>
    <property type="project" value="TreeGrafter"/>
</dbReference>
<dbReference type="InterPro" id="IPR032675">
    <property type="entry name" value="LRR_dom_sf"/>
</dbReference>
<evidence type="ECO:0000256" key="1">
    <source>
        <dbReference type="ARBA" id="ARBA00022468"/>
    </source>
</evidence>
<evidence type="ECO:0000256" key="5">
    <source>
        <dbReference type="ARBA" id="ARBA00022840"/>
    </source>
</evidence>
<evidence type="ECO:0000256" key="2">
    <source>
        <dbReference type="ARBA" id="ARBA00022614"/>
    </source>
</evidence>
<accession>A0AB34IIW4</accession>
<feature type="region of interest" description="Disordered" evidence="6">
    <location>
        <begin position="83"/>
        <end position="105"/>
    </location>
</feature>
<dbReference type="GO" id="GO:0031267">
    <property type="term" value="F:small GTPase binding"/>
    <property type="evidence" value="ECO:0007669"/>
    <property type="project" value="TreeGrafter"/>
</dbReference>
<dbReference type="Pfam" id="PF05729">
    <property type="entry name" value="NACHT"/>
    <property type="match status" value="1"/>
</dbReference>
<evidence type="ECO:0000313" key="8">
    <source>
        <dbReference type="EMBL" id="KAL1499349.1"/>
    </source>
</evidence>
<name>A0AB34IIW4_PRYPA</name>
<evidence type="ECO:0000259" key="7">
    <source>
        <dbReference type="PROSITE" id="PS50837"/>
    </source>
</evidence>